<dbReference type="Gene3D" id="3.30.420.40">
    <property type="match status" value="2"/>
</dbReference>
<keyword evidence="2 7" id="KW-0808">Transferase</keyword>
<evidence type="ECO:0000256" key="1">
    <source>
        <dbReference type="ARBA" id="ARBA00009156"/>
    </source>
</evidence>
<comment type="caution">
    <text evidence="10">The sequence shown here is derived from an EMBL/GenBank/DDBJ whole genome shotgun (WGS) entry which is preliminary data.</text>
</comment>
<dbReference type="GO" id="GO:0005524">
    <property type="term" value="F:ATP binding"/>
    <property type="evidence" value="ECO:0007669"/>
    <property type="project" value="UniProtKB-KW"/>
</dbReference>
<name>A0A0R2FZI0_9LACO</name>
<dbReference type="GO" id="GO:0004370">
    <property type="term" value="F:glycerol kinase activity"/>
    <property type="evidence" value="ECO:0007669"/>
    <property type="project" value="TreeGrafter"/>
</dbReference>
<accession>A0A0R2FZI0</accession>
<dbReference type="InterPro" id="IPR018483">
    <property type="entry name" value="Carb_kinase_FGGY_CS"/>
</dbReference>
<dbReference type="GO" id="GO:0005829">
    <property type="term" value="C:cytosol"/>
    <property type="evidence" value="ECO:0007669"/>
    <property type="project" value="TreeGrafter"/>
</dbReference>
<gene>
    <name evidence="10" type="ORF">IV36_GL001777</name>
</gene>
<evidence type="ECO:0000259" key="9">
    <source>
        <dbReference type="Pfam" id="PF02782"/>
    </source>
</evidence>
<dbReference type="InterPro" id="IPR018484">
    <property type="entry name" value="FGGY_N"/>
</dbReference>
<dbReference type="InterPro" id="IPR018485">
    <property type="entry name" value="FGGY_C"/>
</dbReference>
<protein>
    <recommendedName>
        <fullName evidence="6">ATP:glycerol 3-phosphotransferase</fullName>
    </recommendedName>
</protein>
<dbReference type="AlphaFoldDB" id="A0A0R2FZI0"/>
<evidence type="ECO:0000256" key="6">
    <source>
        <dbReference type="ARBA" id="ARBA00043149"/>
    </source>
</evidence>
<dbReference type="Pfam" id="PF02782">
    <property type="entry name" value="FGGY_C"/>
    <property type="match status" value="1"/>
</dbReference>
<reference evidence="10 11" key="1">
    <citation type="journal article" date="2015" name="Genome Announc.">
        <title>Expanding the biotechnology potential of lactobacilli through comparative genomics of 213 strains and associated genera.</title>
        <authorList>
            <person name="Sun Z."/>
            <person name="Harris H.M."/>
            <person name="McCann A."/>
            <person name="Guo C."/>
            <person name="Argimon S."/>
            <person name="Zhang W."/>
            <person name="Yang X."/>
            <person name="Jeffery I.B."/>
            <person name="Cooney J.C."/>
            <person name="Kagawa T.F."/>
            <person name="Liu W."/>
            <person name="Song Y."/>
            <person name="Salvetti E."/>
            <person name="Wrobel A."/>
            <person name="Rasinkangas P."/>
            <person name="Parkhill J."/>
            <person name="Rea M.C."/>
            <person name="O'Sullivan O."/>
            <person name="Ritari J."/>
            <person name="Douillard F.P."/>
            <person name="Paul Ross R."/>
            <person name="Yang R."/>
            <person name="Briner A.E."/>
            <person name="Felis G.E."/>
            <person name="de Vos W.M."/>
            <person name="Barrangou R."/>
            <person name="Klaenhammer T.R."/>
            <person name="Caufield P.W."/>
            <person name="Cui Y."/>
            <person name="Zhang H."/>
            <person name="O'Toole P.W."/>
        </authorList>
    </citation>
    <scope>NUCLEOTIDE SEQUENCE [LARGE SCALE GENOMIC DNA]</scope>
    <source>
        <strain evidence="10 11">ATCC 27304</strain>
    </source>
</reference>
<dbReference type="STRING" id="1618.IV36_GL001777"/>
<dbReference type="Proteomes" id="UP000051727">
    <property type="component" value="Unassembled WGS sequence"/>
</dbReference>
<evidence type="ECO:0000256" key="5">
    <source>
        <dbReference type="ARBA" id="ARBA00022840"/>
    </source>
</evidence>
<dbReference type="InterPro" id="IPR043129">
    <property type="entry name" value="ATPase_NBD"/>
</dbReference>
<evidence type="ECO:0000256" key="2">
    <source>
        <dbReference type="ARBA" id="ARBA00022679"/>
    </source>
</evidence>
<evidence type="ECO:0000256" key="3">
    <source>
        <dbReference type="ARBA" id="ARBA00022741"/>
    </source>
</evidence>
<evidence type="ECO:0000259" key="8">
    <source>
        <dbReference type="Pfam" id="PF00370"/>
    </source>
</evidence>
<dbReference type="PANTHER" id="PTHR10196:SF69">
    <property type="entry name" value="GLYCEROL KINASE"/>
    <property type="match status" value="1"/>
</dbReference>
<keyword evidence="4 7" id="KW-0418">Kinase</keyword>
<dbReference type="Pfam" id="PF00370">
    <property type="entry name" value="FGGY_N"/>
    <property type="match status" value="1"/>
</dbReference>
<organism evidence="10 11">
    <name type="scientific">Liquorilactobacillus mali</name>
    <dbReference type="NCBI Taxonomy" id="1618"/>
    <lineage>
        <taxon>Bacteria</taxon>
        <taxon>Bacillati</taxon>
        <taxon>Bacillota</taxon>
        <taxon>Bacilli</taxon>
        <taxon>Lactobacillales</taxon>
        <taxon>Lactobacillaceae</taxon>
        <taxon>Liquorilactobacillus</taxon>
    </lineage>
</organism>
<evidence type="ECO:0000256" key="4">
    <source>
        <dbReference type="ARBA" id="ARBA00022777"/>
    </source>
</evidence>
<dbReference type="EMBL" id="JQAR01000004">
    <property type="protein sequence ID" value="KRN31653.1"/>
    <property type="molecule type" value="Genomic_DNA"/>
</dbReference>
<feature type="domain" description="Carbohydrate kinase FGGY N-terminal" evidence="8">
    <location>
        <begin position="12"/>
        <end position="254"/>
    </location>
</feature>
<proteinExistence type="inferred from homology"/>
<keyword evidence="5" id="KW-0067">ATP-binding</keyword>
<feature type="domain" description="Carbohydrate kinase FGGY C-terminal" evidence="9">
    <location>
        <begin position="265"/>
        <end position="447"/>
    </location>
</feature>
<dbReference type="CDD" id="cd07769">
    <property type="entry name" value="ASKHA_NBD_FGGY_GK"/>
    <property type="match status" value="1"/>
</dbReference>
<dbReference type="SUPFAM" id="SSF53067">
    <property type="entry name" value="Actin-like ATPase domain"/>
    <property type="match status" value="2"/>
</dbReference>
<evidence type="ECO:0000256" key="7">
    <source>
        <dbReference type="RuleBase" id="RU003733"/>
    </source>
</evidence>
<dbReference type="InterPro" id="IPR000577">
    <property type="entry name" value="Carb_kinase_FGGY"/>
</dbReference>
<keyword evidence="3" id="KW-0547">Nucleotide-binding</keyword>
<evidence type="ECO:0000313" key="10">
    <source>
        <dbReference type="EMBL" id="KRN31653.1"/>
    </source>
</evidence>
<dbReference type="PROSITE" id="PS00445">
    <property type="entry name" value="FGGY_KINASES_2"/>
    <property type="match status" value="1"/>
</dbReference>
<dbReference type="PIRSF" id="PIRSF000538">
    <property type="entry name" value="GlpK"/>
    <property type="match status" value="1"/>
</dbReference>
<sequence>MAKVGDIMSELTLAIDQSTQGTKILLVRQDGTIAYKITKNHQQIINPQGWISHDLTEIAANLKFLIRKALSHAGDAAIKAVTISNQRETAAAWSRRTSAPLALAIVWQDNRTTKVTEQPNIKKREKIIKYKTGLPLSPYFTASKFNWLQTYEPAVQTALSTGDLCLGTIDSWLLYLLSEGTYKTEPSNACRTQLMNIETCEWDPELCEIFGINPKNLPTIVDSDSNFGTTTLFGTLEKPIPITSILGDSQSALLAENCLHPGEIKVTFGTGSSIMMNTGQKLLRTKNGLNTSVAWKRKGKTTYALEGNVNYSGALISWLKDRLKLINDPAETDEMAQAASKNDTTFLIPAFSGMAAPYNKPELKAALVGMTPLTGRNEIVCAALDAIIYQINDIISLMCQVFTDSKLTLHVDGGMIANQYLMQRLADIVQCKVLISPIQELSGVGTSLNGMNNQTLTLSVSKTYKPCLDKIQSQNQVKIWANNIKQLTK</sequence>
<dbReference type="PANTHER" id="PTHR10196">
    <property type="entry name" value="SUGAR KINASE"/>
    <property type="match status" value="1"/>
</dbReference>
<comment type="similarity">
    <text evidence="1 7">Belongs to the FGGY kinase family.</text>
</comment>
<dbReference type="GO" id="GO:0006071">
    <property type="term" value="P:glycerol metabolic process"/>
    <property type="evidence" value="ECO:0007669"/>
    <property type="project" value="TreeGrafter"/>
</dbReference>
<dbReference type="PATRIC" id="fig|1618.3.peg.1809"/>
<evidence type="ECO:0000313" key="11">
    <source>
        <dbReference type="Proteomes" id="UP000051727"/>
    </source>
</evidence>